<dbReference type="InterPro" id="IPR011256">
    <property type="entry name" value="Reg_factor_effector_dom_sf"/>
</dbReference>
<name>A0A0B4E0N4_9MICO</name>
<dbReference type="GO" id="GO:0003700">
    <property type="term" value="F:DNA-binding transcription factor activity"/>
    <property type="evidence" value="ECO:0007669"/>
    <property type="project" value="InterPro"/>
</dbReference>
<accession>A0A0B4E0N4</accession>
<dbReference type="EMBL" id="JWSZ01000001">
    <property type="protein sequence ID" value="KIC60113.1"/>
    <property type="molecule type" value="Genomic_DNA"/>
</dbReference>
<dbReference type="PANTHER" id="PTHR30204:SF97">
    <property type="entry name" value="MERR FAMILY REGULATORY PROTEIN"/>
    <property type="match status" value="1"/>
</dbReference>
<evidence type="ECO:0000313" key="3">
    <source>
        <dbReference type="EMBL" id="KIC60113.1"/>
    </source>
</evidence>
<dbReference type="PROSITE" id="PS50937">
    <property type="entry name" value="HTH_MERR_2"/>
    <property type="match status" value="1"/>
</dbReference>
<dbReference type="RefSeq" id="WP_039411986.1">
    <property type="nucleotide sequence ID" value="NZ_JWSZ01000001.1"/>
</dbReference>
<evidence type="ECO:0000259" key="2">
    <source>
        <dbReference type="PROSITE" id="PS50937"/>
    </source>
</evidence>
<dbReference type="Pfam" id="PF06445">
    <property type="entry name" value="GyrI-like"/>
    <property type="match status" value="1"/>
</dbReference>
<feature type="domain" description="HTH merR-type" evidence="2">
    <location>
        <begin position="7"/>
        <end position="77"/>
    </location>
</feature>
<dbReference type="PANTHER" id="PTHR30204">
    <property type="entry name" value="REDOX-CYCLING DRUG-SENSING TRANSCRIPTIONAL ACTIVATOR SOXR"/>
    <property type="match status" value="1"/>
</dbReference>
<dbReference type="SUPFAM" id="SSF46955">
    <property type="entry name" value="Putative DNA-binding domain"/>
    <property type="match status" value="1"/>
</dbReference>
<dbReference type="Gene3D" id="3.20.80.10">
    <property type="entry name" value="Regulatory factor, effector binding domain"/>
    <property type="match status" value="1"/>
</dbReference>
<dbReference type="InterPro" id="IPR009061">
    <property type="entry name" value="DNA-bd_dom_put_sf"/>
</dbReference>
<dbReference type="Proteomes" id="UP000031202">
    <property type="component" value="Unassembled WGS sequence"/>
</dbReference>
<dbReference type="SMART" id="SM00871">
    <property type="entry name" value="AraC_E_bind"/>
    <property type="match status" value="1"/>
</dbReference>
<protein>
    <submittedName>
        <fullName evidence="3">Transcriptional regulator</fullName>
    </submittedName>
</protein>
<dbReference type="Gene3D" id="1.10.1660.10">
    <property type="match status" value="1"/>
</dbReference>
<dbReference type="SUPFAM" id="SSF55136">
    <property type="entry name" value="Probable bacterial effector-binding domain"/>
    <property type="match status" value="1"/>
</dbReference>
<dbReference type="InterPro" id="IPR029442">
    <property type="entry name" value="GyrI-like"/>
</dbReference>
<keyword evidence="1" id="KW-0238">DNA-binding</keyword>
<dbReference type="PROSITE" id="PS00552">
    <property type="entry name" value="HTH_MERR_1"/>
    <property type="match status" value="1"/>
</dbReference>
<evidence type="ECO:0000256" key="1">
    <source>
        <dbReference type="ARBA" id="ARBA00023125"/>
    </source>
</evidence>
<organism evidence="3 4">
    <name type="scientific">Microbacterium hominis</name>
    <dbReference type="NCBI Taxonomy" id="162426"/>
    <lineage>
        <taxon>Bacteria</taxon>
        <taxon>Bacillati</taxon>
        <taxon>Actinomycetota</taxon>
        <taxon>Actinomycetes</taxon>
        <taxon>Micrococcales</taxon>
        <taxon>Microbacteriaceae</taxon>
        <taxon>Microbacterium</taxon>
    </lineage>
</organism>
<dbReference type="InterPro" id="IPR010499">
    <property type="entry name" value="AraC_E-bd"/>
</dbReference>
<dbReference type="Pfam" id="PF00376">
    <property type="entry name" value="MerR"/>
    <property type="match status" value="1"/>
</dbReference>
<dbReference type="AlphaFoldDB" id="A0A0B4E0N4"/>
<dbReference type="InterPro" id="IPR047057">
    <property type="entry name" value="MerR_fam"/>
</dbReference>
<sequence>MTETTDLMTIGQFSSLSRLSVRMLRHYDLHGVLVPAHVEPASGYRRYAAGQLQDAADIRNLRDIGFGVSAIGILLAARHTPEWTNALRLQRETLLEEQHAAQGRVSLINRLLEQGEATMSITVSRTTVPAMTLASLRGTVPTYADEGQLWGRMMPALSAQSITPIGPCGVIEHDDQYTERDVDLSIFVPVAPGTRVDAPLEIVELPERDCLVARVVGPYDQITAAHDLINRRIADDGLRVRSDDTVAARAFNIYLNTPAEVSADELVTEVYEPLA</sequence>
<reference evidence="3 4" key="1">
    <citation type="submission" date="2014-12" db="EMBL/GenBank/DDBJ databases">
        <title>Genome sequencing of Microbacterium hominis TPW29.</title>
        <authorList>
            <person name="Tan P.W."/>
            <person name="Chan K.-G."/>
        </authorList>
    </citation>
    <scope>NUCLEOTIDE SEQUENCE [LARGE SCALE GENOMIC DNA]</scope>
    <source>
        <strain evidence="3 4">TPW29</strain>
    </source>
</reference>
<evidence type="ECO:0000313" key="4">
    <source>
        <dbReference type="Proteomes" id="UP000031202"/>
    </source>
</evidence>
<proteinExistence type="predicted"/>
<dbReference type="InterPro" id="IPR000551">
    <property type="entry name" value="MerR-type_HTH_dom"/>
</dbReference>
<comment type="caution">
    <text evidence="3">The sequence shown here is derived from an EMBL/GenBank/DDBJ whole genome shotgun (WGS) entry which is preliminary data.</text>
</comment>
<dbReference type="GO" id="GO:0003677">
    <property type="term" value="F:DNA binding"/>
    <property type="evidence" value="ECO:0007669"/>
    <property type="project" value="UniProtKB-KW"/>
</dbReference>
<dbReference type="SMART" id="SM00422">
    <property type="entry name" value="HTH_MERR"/>
    <property type="match status" value="1"/>
</dbReference>
<gene>
    <name evidence="3" type="ORF">RM52_01545</name>
</gene>